<dbReference type="GO" id="GO:0006260">
    <property type="term" value="P:DNA replication"/>
    <property type="evidence" value="ECO:0007669"/>
    <property type="project" value="UniProtKB-UniRule"/>
</dbReference>
<feature type="active site" description="For autocatalytic cleavage activity" evidence="12">
    <location>
        <position position="152"/>
    </location>
</feature>
<dbReference type="Proteomes" id="UP000001422">
    <property type="component" value="Chromosome"/>
</dbReference>
<keyword evidence="9 12" id="KW-0804">Transcription</keyword>
<evidence type="ECO:0000256" key="12">
    <source>
        <dbReference type="HAMAP-Rule" id="MF_00015"/>
    </source>
</evidence>
<dbReference type="InterPro" id="IPR036390">
    <property type="entry name" value="WH_DNA-bd_sf"/>
</dbReference>
<dbReference type="PRINTS" id="PR00726">
    <property type="entry name" value="LEXASERPTASE"/>
</dbReference>
<dbReference type="Gene3D" id="2.10.109.10">
    <property type="entry name" value="Umud Fragment, subunit A"/>
    <property type="match status" value="1"/>
</dbReference>
<evidence type="ECO:0000256" key="8">
    <source>
        <dbReference type="ARBA" id="ARBA00023125"/>
    </source>
</evidence>
<evidence type="ECO:0000256" key="2">
    <source>
        <dbReference type="ARBA" id="ARBA00022491"/>
    </source>
</evidence>
<dbReference type="CDD" id="cd06529">
    <property type="entry name" value="S24_LexA-like"/>
    <property type="match status" value="1"/>
</dbReference>
<comment type="catalytic activity">
    <reaction evidence="12">
        <text>Hydrolysis of Ala-|-Gly bond in repressor LexA.</text>
        <dbReference type="EC" id="3.4.21.88"/>
    </reaction>
</comment>
<organism evidence="16 17">
    <name type="scientific">Parasynechococcus marenigrum (strain WH8102)</name>
    <dbReference type="NCBI Taxonomy" id="84588"/>
    <lineage>
        <taxon>Bacteria</taxon>
        <taxon>Bacillati</taxon>
        <taxon>Cyanobacteriota</taxon>
        <taxon>Cyanophyceae</taxon>
        <taxon>Synechococcales</taxon>
        <taxon>Prochlorococcaceae</taxon>
        <taxon>Parasynechococcus</taxon>
        <taxon>Parasynechococcus marenigrum</taxon>
    </lineage>
</organism>
<dbReference type="MEROPS" id="S24.001"/>
<comment type="similarity">
    <text evidence="1 12 13">Belongs to the peptidase S24 family.</text>
</comment>
<feature type="domain" description="LexA repressor DNA-binding" evidence="15">
    <location>
        <begin position="34"/>
        <end position="97"/>
    </location>
</feature>
<name>Q7U5V9_PARMW</name>
<dbReference type="InterPro" id="IPR036286">
    <property type="entry name" value="LexA/Signal_pep-like_sf"/>
</dbReference>
<dbReference type="EMBL" id="BX569693">
    <property type="protein sequence ID" value="CAE08097.1"/>
    <property type="molecule type" value="Genomic_DNA"/>
</dbReference>
<dbReference type="GO" id="GO:0004252">
    <property type="term" value="F:serine-type endopeptidase activity"/>
    <property type="evidence" value="ECO:0007669"/>
    <property type="project" value="UniProtKB-UniRule"/>
</dbReference>
<keyword evidence="6 12" id="KW-0068">Autocatalytic cleavage</keyword>
<keyword evidence="2 12" id="KW-0678">Repressor</keyword>
<keyword evidence="10 12" id="KW-0234">DNA repair</keyword>
<keyword evidence="11 12" id="KW-0742">SOS response</keyword>
<dbReference type="InterPro" id="IPR039418">
    <property type="entry name" value="LexA-like"/>
</dbReference>
<dbReference type="GO" id="GO:0009432">
    <property type="term" value="P:SOS response"/>
    <property type="evidence" value="ECO:0007669"/>
    <property type="project" value="UniProtKB-UniRule"/>
</dbReference>
<feature type="DNA-binding region" description="H-T-H motif" evidence="12">
    <location>
        <begin position="60"/>
        <end position="80"/>
    </location>
</feature>
<dbReference type="AlphaFoldDB" id="Q7U5V9"/>
<dbReference type="InterPro" id="IPR036388">
    <property type="entry name" value="WH-like_DNA-bd_sf"/>
</dbReference>
<dbReference type="SUPFAM" id="SSF46785">
    <property type="entry name" value="Winged helix' DNA-binding domain"/>
    <property type="match status" value="1"/>
</dbReference>
<reference evidence="16 17" key="1">
    <citation type="journal article" date="2003" name="Nature">
        <title>The genome of a motile marine Synechococcus.</title>
        <authorList>
            <person name="Palenik B."/>
            <person name="Brahamsha B."/>
            <person name="Larimer F."/>
            <person name="Land M."/>
            <person name="Hauser L."/>
            <person name="Chain P."/>
            <person name="Lamerdin J."/>
            <person name="Regala W."/>
            <person name="Allen E.A."/>
            <person name="McCarren J."/>
            <person name="Paulsen I."/>
            <person name="Dufresne A."/>
            <person name="Partensky F."/>
            <person name="Webb E."/>
            <person name="Waterbury J."/>
        </authorList>
    </citation>
    <scope>NUCLEOTIDE SEQUENCE [LARGE SCALE GENOMIC DNA]</scope>
    <source>
        <strain evidence="16 17">WH8102</strain>
    </source>
</reference>
<keyword evidence="17" id="KW-1185">Reference proteome</keyword>
<keyword evidence="8 12" id="KW-0238">DNA-binding</keyword>
<dbReference type="InterPro" id="IPR006200">
    <property type="entry name" value="LexA"/>
</dbReference>
<evidence type="ECO:0000256" key="13">
    <source>
        <dbReference type="RuleBase" id="RU003991"/>
    </source>
</evidence>
<evidence type="ECO:0000259" key="15">
    <source>
        <dbReference type="Pfam" id="PF01726"/>
    </source>
</evidence>
<evidence type="ECO:0000256" key="9">
    <source>
        <dbReference type="ARBA" id="ARBA00023163"/>
    </source>
</evidence>
<dbReference type="HAMAP" id="MF_00015">
    <property type="entry name" value="LexA"/>
    <property type="match status" value="1"/>
</dbReference>
<dbReference type="SUPFAM" id="SSF51306">
    <property type="entry name" value="LexA/Signal peptidase"/>
    <property type="match status" value="1"/>
</dbReference>
<dbReference type="KEGG" id="syw:SYNW1582"/>
<evidence type="ECO:0000256" key="3">
    <source>
        <dbReference type="ARBA" id="ARBA00022705"/>
    </source>
</evidence>
<feature type="site" description="Cleavage; by autolysis" evidence="12">
    <location>
        <begin position="118"/>
        <end position="119"/>
    </location>
</feature>
<proteinExistence type="inferred from homology"/>
<dbReference type="InterPro" id="IPR015927">
    <property type="entry name" value="Peptidase_S24_S26A/B/C"/>
</dbReference>
<evidence type="ECO:0000256" key="10">
    <source>
        <dbReference type="ARBA" id="ARBA00023204"/>
    </source>
</evidence>
<sequence length="234" mass="25251">MSWPQSRLGSCAARTPSVQMYCSAPCFVTISSPEPLTSAQQELYDWLAEYIGTHRHSPSIRQMMQAMGLRSPAPIQSRLRHLQQKGWITWQEGQARTLQLLGDMAAAAGIPVLGAVAAGGLVTAFDDVQEHLDLAPVLETRGLFALTVNGDSMVDAHIADGDVVLMEPVPDPQRLRNGTVVSALVAGSGTTLKHFHRKGAAVVLEAANPAYDPIELPAEQVEVQGRLVAVWRQV</sequence>
<protein>
    <recommendedName>
        <fullName evidence="12">LexA repressor</fullName>
        <ecNumber evidence="12">3.4.21.88</ecNumber>
    </recommendedName>
</protein>
<evidence type="ECO:0000256" key="4">
    <source>
        <dbReference type="ARBA" id="ARBA00022763"/>
    </source>
</evidence>
<evidence type="ECO:0000256" key="7">
    <source>
        <dbReference type="ARBA" id="ARBA00023015"/>
    </source>
</evidence>
<dbReference type="PANTHER" id="PTHR33516">
    <property type="entry name" value="LEXA REPRESSOR"/>
    <property type="match status" value="1"/>
</dbReference>
<dbReference type="GO" id="GO:0006508">
    <property type="term" value="P:proteolysis"/>
    <property type="evidence" value="ECO:0007669"/>
    <property type="project" value="InterPro"/>
</dbReference>
<dbReference type="NCBIfam" id="TIGR00498">
    <property type="entry name" value="lexA"/>
    <property type="match status" value="1"/>
</dbReference>
<comment type="function">
    <text evidence="12">Represses a number of genes involved in the response to DNA damage (SOS response), including recA and lexA. In the presence of single-stranded DNA, RecA interacts with LexA causing an autocatalytic cleavage which disrupts the DNA-binding part of LexA, leading to derepression of the SOS regulon and eventually DNA repair.</text>
</comment>
<evidence type="ECO:0000256" key="11">
    <source>
        <dbReference type="ARBA" id="ARBA00023236"/>
    </source>
</evidence>
<dbReference type="InterPro" id="IPR006197">
    <property type="entry name" value="Peptidase_S24_LexA"/>
</dbReference>
<evidence type="ECO:0000313" key="17">
    <source>
        <dbReference type="Proteomes" id="UP000001422"/>
    </source>
</evidence>
<keyword evidence="5 12" id="KW-0378">Hydrolase</keyword>
<feature type="domain" description="Peptidase S24/S26A/S26B/S26C" evidence="14">
    <location>
        <begin position="111"/>
        <end position="228"/>
    </location>
</feature>
<dbReference type="Gene3D" id="1.10.10.10">
    <property type="entry name" value="Winged helix-like DNA-binding domain superfamily/Winged helix DNA-binding domain"/>
    <property type="match status" value="1"/>
</dbReference>
<dbReference type="eggNOG" id="COG1974">
    <property type="taxonomic scope" value="Bacteria"/>
</dbReference>
<evidence type="ECO:0000256" key="5">
    <source>
        <dbReference type="ARBA" id="ARBA00022801"/>
    </source>
</evidence>
<dbReference type="Pfam" id="PF00717">
    <property type="entry name" value="Peptidase_S24"/>
    <property type="match status" value="1"/>
</dbReference>
<evidence type="ECO:0000313" key="16">
    <source>
        <dbReference type="EMBL" id="CAE08097.1"/>
    </source>
</evidence>
<evidence type="ECO:0000256" key="6">
    <source>
        <dbReference type="ARBA" id="ARBA00022813"/>
    </source>
</evidence>
<dbReference type="STRING" id="84588.SYNW1582"/>
<evidence type="ECO:0000256" key="1">
    <source>
        <dbReference type="ARBA" id="ARBA00007484"/>
    </source>
</evidence>
<comment type="subunit">
    <text evidence="12">Homodimer.</text>
</comment>
<dbReference type="GO" id="GO:0006281">
    <property type="term" value="P:DNA repair"/>
    <property type="evidence" value="ECO:0007669"/>
    <property type="project" value="UniProtKB-UniRule"/>
</dbReference>
<feature type="active site" description="For autocatalytic cleavage activity" evidence="12">
    <location>
        <position position="193"/>
    </location>
</feature>
<keyword evidence="3 12" id="KW-0235">DNA replication</keyword>
<dbReference type="InterPro" id="IPR006199">
    <property type="entry name" value="LexA_DNA-bd_dom"/>
</dbReference>
<evidence type="ECO:0000259" key="14">
    <source>
        <dbReference type="Pfam" id="PF00717"/>
    </source>
</evidence>
<dbReference type="EC" id="3.4.21.88" evidence="12"/>
<accession>Q7U5V9</accession>
<dbReference type="PANTHER" id="PTHR33516:SF2">
    <property type="entry name" value="LEXA REPRESSOR-RELATED"/>
    <property type="match status" value="1"/>
</dbReference>
<dbReference type="GO" id="GO:0003677">
    <property type="term" value="F:DNA binding"/>
    <property type="evidence" value="ECO:0007669"/>
    <property type="project" value="UniProtKB-UniRule"/>
</dbReference>
<keyword evidence="7 12" id="KW-0805">Transcription regulation</keyword>
<dbReference type="Pfam" id="PF01726">
    <property type="entry name" value="LexA_DNA_bind"/>
    <property type="match status" value="1"/>
</dbReference>
<dbReference type="InterPro" id="IPR050077">
    <property type="entry name" value="LexA_repressor"/>
</dbReference>
<dbReference type="GO" id="GO:0045892">
    <property type="term" value="P:negative regulation of DNA-templated transcription"/>
    <property type="evidence" value="ECO:0007669"/>
    <property type="project" value="UniProtKB-UniRule"/>
</dbReference>
<keyword evidence="4 12" id="KW-0227">DNA damage</keyword>
<dbReference type="HOGENOM" id="CLU_066192_45_2_3"/>
<gene>
    <name evidence="12" type="primary">lexA</name>
    <name evidence="16" type="ordered locus">SYNW1582</name>
</gene>